<proteinExistence type="predicted"/>
<dbReference type="GO" id="GO:0006260">
    <property type="term" value="P:DNA replication"/>
    <property type="evidence" value="ECO:0007669"/>
    <property type="project" value="InterPro"/>
</dbReference>
<protein>
    <recommendedName>
        <fullName evidence="3">DNA polymerase III delta N-terminal domain-containing protein</fullName>
    </recommendedName>
</protein>
<sequence length="228" mass="26730">MLIIICGEDTVTSRNFFANIKNDFTKKNIEVKDITAQSIPELLSWSADNLSLFSDKKVFFTEHLEASIIRKRGKKNEDVVTTIANRKDIEFYDWEEKSGRDIKLKDIAQIKEFKPHDSIFKLLESCYPGNRNVFVQLLQTICDSHDATFIFIMIYRHIRSLILAYERIFSPRQQSWQQHKLHSQAARWSQNILVKFYEGLYRIESSTKSGNNPYGVKKSLEILACYYL</sequence>
<name>A0A1F7L0Q0_9BACT</name>
<evidence type="ECO:0000313" key="1">
    <source>
        <dbReference type="EMBL" id="OGK73624.1"/>
    </source>
</evidence>
<organism evidence="1 2">
    <name type="scientific">Candidatus Roizmanbacteria bacterium RIFOXYD1_FULL_38_12</name>
    <dbReference type="NCBI Taxonomy" id="1802093"/>
    <lineage>
        <taxon>Bacteria</taxon>
        <taxon>Candidatus Roizmaniibacteriota</taxon>
    </lineage>
</organism>
<evidence type="ECO:0000313" key="2">
    <source>
        <dbReference type="Proteomes" id="UP000177050"/>
    </source>
</evidence>
<dbReference type="SUPFAM" id="SSF48019">
    <property type="entry name" value="post-AAA+ oligomerization domain-like"/>
    <property type="match status" value="1"/>
</dbReference>
<dbReference type="EMBL" id="MGBR01000001">
    <property type="protein sequence ID" value="OGK73624.1"/>
    <property type="molecule type" value="Genomic_DNA"/>
</dbReference>
<gene>
    <name evidence="1" type="ORF">A3K52_02445</name>
</gene>
<comment type="caution">
    <text evidence="1">The sequence shown here is derived from an EMBL/GenBank/DDBJ whole genome shotgun (WGS) entry which is preliminary data.</text>
</comment>
<reference evidence="1 2" key="1">
    <citation type="journal article" date="2016" name="Nat. Commun.">
        <title>Thousands of microbial genomes shed light on interconnected biogeochemical processes in an aquifer system.</title>
        <authorList>
            <person name="Anantharaman K."/>
            <person name="Brown C.T."/>
            <person name="Hug L.A."/>
            <person name="Sharon I."/>
            <person name="Castelle C.J."/>
            <person name="Probst A.J."/>
            <person name="Thomas B.C."/>
            <person name="Singh A."/>
            <person name="Wilkins M.J."/>
            <person name="Karaoz U."/>
            <person name="Brodie E.L."/>
            <person name="Williams K.H."/>
            <person name="Hubbard S.S."/>
            <person name="Banfield J.F."/>
        </authorList>
    </citation>
    <scope>NUCLEOTIDE SEQUENCE [LARGE SCALE GENOMIC DNA]</scope>
</reference>
<accession>A0A1F7L0Q0</accession>
<dbReference type="InterPro" id="IPR008921">
    <property type="entry name" value="DNA_pol3_clamp-load_cplx_C"/>
</dbReference>
<dbReference type="Proteomes" id="UP000177050">
    <property type="component" value="Unassembled WGS sequence"/>
</dbReference>
<dbReference type="Gene3D" id="1.20.272.10">
    <property type="match status" value="1"/>
</dbReference>
<evidence type="ECO:0008006" key="3">
    <source>
        <dbReference type="Google" id="ProtNLM"/>
    </source>
</evidence>
<dbReference type="AlphaFoldDB" id="A0A1F7L0Q0"/>
<dbReference type="GO" id="GO:0003677">
    <property type="term" value="F:DNA binding"/>
    <property type="evidence" value="ECO:0007669"/>
    <property type="project" value="InterPro"/>
</dbReference>